<evidence type="ECO:0000256" key="7">
    <source>
        <dbReference type="ARBA" id="ARBA00022777"/>
    </source>
</evidence>
<dbReference type="UniPathway" id="UPA00109">
    <property type="reaction ID" value="UER00188"/>
</dbReference>
<name>A0A7W5EWZ5_9GAMM</name>
<dbReference type="EMBL" id="JACHXR010000017">
    <property type="protein sequence ID" value="MBB3232896.1"/>
    <property type="molecule type" value="Genomic_DNA"/>
</dbReference>
<sequence>MTHRPIPVRRTKIVATLGPASDREGVLEQMIAAGVDVVRLNFSHGSADDHRRRLAAVREI</sequence>
<dbReference type="GO" id="GO:0005524">
    <property type="term" value="F:ATP binding"/>
    <property type="evidence" value="ECO:0007669"/>
    <property type="project" value="UniProtKB-KW"/>
</dbReference>
<keyword evidence="7 13" id="KW-0418">Kinase</keyword>
<evidence type="ECO:0000256" key="9">
    <source>
        <dbReference type="ARBA" id="ARBA00022842"/>
    </source>
</evidence>
<evidence type="ECO:0000256" key="10">
    <source>
        <dbReference type="ARBA" id="ARBA00023152"/>
    </source>
</evidence>
<dbReference type="SUPFAM" id="SSF51621">
    <property type="entry name" value="Phosphoenolpyruvate/pyruvate domain"/>
    <property type="match status" value="1"/>
</dbReference>
<dbReference type="InterPro" id="IPR015793">
    <property type="entry name" value="Pyrv_Knase_brl"/>
</dbReference>
<dbReference type="Pfam" id="PF00224">
    <property type="entry name" value="PK"/>
    <property type="match status" value="1"/>
</dbReference>
<protein>
    <recommendedName>
        <fullName evidence="3">pyruvate kinase</fullName>
        <ecNumber evidence="3">2.7.1.40</ecNumber>
    </recommendedName>
</protein>
<evidence type="ECO:0000256" key="2">
    <source>
        <dbReference type="ARBA" id="ARBA00008663"/>
    </source>
</evidence>
<dbReference type="InterPro" id="IPR040442">
    <property type="entry name" value="Pyrv_kinase-like_dom_sf"/>
</dbReference>
<keyword evidence="5" id="KW-0479">Metal-binding</keyword>
<keyword evidence="4" id="KW-0808">Transferase</keyword>
<dbReference type="InterPro" id="IPR015813">
    <property type="entry name" value="Pyrv/PenolPyrv_kinase-like_dom"/>
</dbReference>
<dbReference type="EC" id="2.7.1.40" evidence="3"/>
<keyword evidence="8" id="KW-0067">ATP-binding</keyword>
<organism evidence="13 14">
    <name type="scientific">Halomonas stenophila</name>
    <dbReference type="NCBI Taxonomy" id="795312"/>
    <lineage>
        <taxon>Bacteria</taxon>
        <taxon>Pseudomonadati</taxon>
        <taxon>Pseudomonadota</taxon>
        <taxon>Gammaproteobacteria</taxon>
        <taxon>Oceanospirillales</taxon>
        <taxon>Halomonadaceae</taxon>
        <taxon>Halomonas</taxon>
    </lineage>
</organism>
<evidence type="ECO:0000256" key="11">
    <source>
        <dbReference type="ARBA" id="ARBA00023317"/>
    </source>
</evidence>
<dbReference type="GO" id="GO:0004743">
    <property type="term" value="F:pyruvate kinase activity"/>
    <property type="evidence" value="ECO:0007669"/>
    <property type="project" value="UniProtKB-EC"/>
</dbReference>
<comment type="pathway">
    <text evidence="1">Carbohydrate degradation; glycolysis; pyruvate from D-glyceraldehyde 3-phosphate: step 5/5.</text>
</comment>
<proteinExistence type="inferred from homology"/>
<accession>A0A7W5EWZ5</accession>
<evidence type="ECO:0000256" key="5">
    <source>
        <dbReference type="ARBA" id="ARBA00022723"/>
    </source>
</evidence>
<evidence type="ECO:0000256" key="1">
    <source>
        <dbReference type="ARBA" id="ARBA00004997"/>
    </source>
</evidence>
<evidence type="ECO:0000256" key="3">
    <source>
        <dbReference type="ARBA" id="ARBA00012142"/>
    </source>
</evidence>
<dbReference type="Gene3D" id="3.20.20.60">
    <property type="entry name" value="Phosphoenolpyruvate-binding domains"/>
    <property type="match status" value="1"/>
</dbReference>
<evidence type="ECO:0000256" key="4">
    <source>
        <dbReference type="ARBA" id="ARBA00022679"/>
    </source>
</evidence>
<dbReference type="GO" id="GO:0016301">
    <property type="term" value="F:kinase activity"/>
    <property type="evidence" value="ECO:0007669"/>
    <property type="project" value="UniProtKB-KW"/>
</dbReference>
<keyword evidence="9" id="KW-0460">Magnesium</keyword>
<dbReference type="PANTHER" id="PTHR11817">
    <property type="entry name" value="PYRUVATE KINASE"/>
    <property type="match status" value="1"/>
</dbReference>
<keyword evidence="14" id="KW-1185">Reference proteome</keyword>
<evidence type="ECO:0000313" key="13">
    <source>
        <dbReference type="EMBL" id="MBB3232896.1"/>
    </source>
</evidence>
<dbReference type="AlphaFoldDB" id="A0A7W5EWZ5"/>
<dbReference type="InterPro" id="IPR001697">
    <property type="entry name" value="Pyr_Knase"/>
</dbReference>
<evidence type="ECO:0000259" key="12">
    <source>
        <dbReference type="Pfam" id="PF00224"/>
    </source>
</evidence>
<reference evidence="13 14" key="1">
    <citation type="submission" date="2020-08" db="EMBL/GenBank/DDBJ databases">
        <title>Genomic Encyclopedia of Type Strains, Phase III (KMG-III): the genomes of soil and plant-associated and newly described type strains.</title>
        <authorList>
            <person name="Whitman W."/>
        </authorList>
    </citation>
    <scope>NUCLEOTIDE SEQUENCE [LARGE SCALE GENOMIC DNA]</scope>
    <source>
        <strain evidence="13 14">CECT 7744</strain>
    </source>
</reference>
<feature type="domain" description="Pyruvate kinase barrel" evidence="12">
    <location>
        <begin position="9"/>
        <end position="59"/>
    </location>
</feature>
<dbReference type="GO" id="GO:0030955">
    <property type="term" value="F:potassium ion binding"/>
    <property type="evidence" value="ECO:0007669"/>
    <property type="project" value="InterPro"/>
</dbReference>
<keyword evidence="11 13" id="KW-0670">Pyruvate</keyword>
<evidence type="ECO:0000256" key="6">
    <source>
        <dbReference type="ARBA" id="ARBA00022741"/>
    </source>
</evidence>
<dbReference type="RefSeq" id="WP_246404131.1">
    <property type="nucleotide sequence ID" value="NZ_JACHXR010000017.1"/>
</dbReference>
<comment type="similarity">
    <text evidence="2">Belongs to the pyruvate kinase family.</text>
</comment>
<dbReference type="Proteomes" id="UP000518892">
    <property type="component" value="Unassembled WGS sequence"/>
</dbReference>
<keyword evidence="10" id="KW-0324">Glycolysis</keyword>
<feature type="non-terminal residue" evidence="13">
    <location>
        <position position="60"/>
    </location>
</feature>
<evidence type="ECO:0000256" key="8">
    <source>
        <dbReference type="ARBA" id="ARBA00022840"/>
    </source>
</evidence>
<evidence type="ECO:0000313" key="14">
    <source>
        <dbReference type="Proteomes" id="UP000518892"/>
    </source>
</evidence>
<keyword evidence="6" id="KW-0547">Nucleotide-binding</keyword>
<gene>
    <name evidence="13" type="ORF">FHR97_003774</name>
</gene>
<dbReference type="GO" id="GO:0000287">
    <property type="term" value="F:magnesium ion binding"/>
    <property type="evidence" value="ECO:0007669"/>
    <property type="project" value="InterPro"/>
</dbReference>
<comment type="caution">
    <text evidence="13">The sequence shown here is derived from an EMBL/GenBank/DDBJ whole genome shotgun (WGS) entry which is preliminary data.</text>
</comment>